<evidence type="ECO:0000313" key="2">
    <source>
        <dbReference type="Proteomes" id="UP000271241"/>
    </source>
</evidence>
<protein>
    <submittedName>
        <fullName evidence="1">Uncharacterized protein</fullName>
    </submittedName>
</protein>
<accession>A0A4P9XI29</accession>
<sequence length="749" mass="82320">MPCATHAGSHMKAKLGHYAQTLSMASTNDNSNADHAPQVAAITVVENLHKYVRMHRQSVKEALKGEERTRCTSVVATQEADAFATLRAGLGGSTARGHILYRLESDRLNSGLSPDALHHSKRIKKQQDYLALLWELDNTESRFFTAELICADQQWLLDDPVGHHVFRLLMQLGRTECGEMLYRTTTLPSDSDAKGANTLAVAAHMSIGLSPTISVNVASSLDSTAQAIQKSMPYEPLPTMRITLENMHPTLLLDQRQSFLVACTMEAGGAMLSDSEMTCGETCTLQLTPNAERQLGAVVLRLRDTKLLMQTPHLVLAWRQAALPCSDLFFHADILRQDDTGKPIVTAALADIHAQVYENGRGVYAQQLASVLSNGTHYALTVTVAPPSHDGVLDVRVCLTMDLEHVQAAPSIGKQVLVDTETDRFACVQNLHPSLSLHRPHVYHTDRDLVDFWNHDIIPGQMGMVRLEGAISADQPNEPRTGFMLAQLARTWPAPIKEKLYLVAGWEVCDTNHLFYADILSFVGAPFEPLRSKTAQMNFYRRCIQPHLTESGSNTVRQHSIESCDIGLAVMAITSPCSPRRLDIVLRQRLSGPEQMFTAPWQLAAQRTQAHSARKFPGHTTSMGARSLISPNSPTYMFDQEPTSPTDGPALPYTTVLDGSLTVSENNGTLQEIEPLWMSLQDWEIGVVAPVNSDNAMVTPLAEPEPPSTPEPLESQPASTGLMTLDELTFTDDAWAKSLVDFSISLNIS</sequence>
<dbReference type="EMBL" id="KZ993182">
    <property type="protein sequence ID" value="RKP05297.1"/>
    <property type="molecule type" value="Genomic_DNA"/>
</dbReference>
<keyword evidence="2" id="KW-1185">Reference proteome</keyword>
<organism evidence="1 2">
    <name type="scientific">Thamnocephalis sphaerospora</name>
    <dbReference type="NCBI Taxonomy" id="78915"/>
    <lineage>
        <taxon>Eukaryota</taxon>
        <taxon>Fungi</taxon>
        <taxon>Fungi incertae sedis</taxon>
        <taxon>Zoopagomycota</taxon>
        <taxon>Zoopagomycotina</taxon>
        <taxon>Zoopagomycetes</taxon>
        <taxon>Zoopagales</taxon>
        <taxon>Sigmoideomycetaceae</taxon>
        <taxon>Thamnocephalis</taxon>
    </lineage>
</organism>
<dbReference type="Proteomes" id="UP000271241">
    <property type="component" value="Unassembled WGS sequence"/>
</dbReference>
<evidence type="ECO:0000313" key="1">
    <source>
        <dbReference type="EMBL" id="RKP05297.1"/>
    </source>
</evidence>
<proteinExistence type="predicted"/>
<reference evidence="2" key="1">
    <citation type="journal article" date="2018" name="Nat. Microbiol.">
        <title>Leveraging single-cell genomics to expand the fungal tree of life.</title>
        <authorList>
            <person name="Ahrendt S.R."/>
            <person name="Quandt C.A."/>
            <person name="Ciobanu D."/>
            <person name="Clum A."/>
            <person name="Salamov A."/>
            <person name="Andreopoulos B."/>
            <person name="Cheng J.F."/>
            <person name="Woyke T."/>
            <person name="Pelin A."/>
            <person name="Henrissat B."/>
            <person name="Reynolds N.K."/>
            <person name="Benny G.L."/>
            <person name="Smith M.E."/>
            <person name="James T.Y."/>
            <person name="Grigoriev I.V."/>
        </authorList>
    </citation>
    <scope>NUCLEOTIDE SEQUENCE [LARGE SCALE GENOMIC DNA]</scope>
    <source>
        <strain evidence="2">RSA 1356</strain>
    </source>
</reference>
<gene>
    <name evidence="1" type="ORF">THASP1DRAFT_32867</name>
</gene>
<dbReference type="AlphaFoldDB" id="A0A4P9XI29"/>
<name>A0A4P9XI29_9FUNG</name>